<reference evidence="3" key="1">
    <citation type="journal article" date="2019" name="Int. J. Syst. Evol. Microbiol.">
        <title>The Global Catalogue of Microorganisms (GCM) 10K type strain sequencing project: providing services to taxonomists for standard genome sequencing and annotation.</title>
        <authorList>
            <consortium name="The Broad Institute Genomics Platform"/>
            <consortium name="The Broad Institute Genome Sequencing Center for Infectious Disease"/>
            <person name="Wu L."/>
            <person name="Ma J."/>
        </authorList>
    </citation>
    <scope>NUCLEOTIDE SEQUENCE [LARGE SCALE GENOMIC DNA]</scope>
    <source>
        <strain evidence="3">ICMP 6774ER</strain>
    </source>
</reference>
<comment type="caution">
    <text evidence="2">The sequence shown here is derived from an EMBL/GenBank/DDBJ whole genome shotgun (WGS) entry which is preliminary data.</text>
</comment>
<dbReference type="EMBL" id="JBHUFV010000003">
    <property type="protein sequence ID" value="MFD1930096.1"/>
    <property type="molecule type" value="Genomic_DNA"/>
</dbReference>
<dbReference type="Proteomes" id="UP001597368">
    <property type="component" value="Unassembled WGS sequence"/>
</dbReference>
<protein>
    <submittedName>
        <fullName evidence="2">Uncharacterized protein</fullName>
    </submittedName>
</protein>
<gene>
    <name evidence="2" type="ORF">ACFSKW_01255</name>
</gene>
<keyword evidence="1" id="KW-0812">Transmembrane</keyword>
<organism evidence="2 3">
    <name type="scientific">Nonomuraea mangrovi</name>
    <dbReference type="NCBI Taxonomy" id="2316207"/>
    <lineage>
        <taxon>Bacteria</taxon>
        <taxon>Bacillati</taxon>
        <taxon>Actinomycetota</taxon>
        <taxon>Actinomycetes</taxon>
        <taxon>Streptosporangiales</taxon>
        <taxon>Streptosporangiaceae</taxon>
        <taxon>Nonomuraea</taxon>
    </lineage>
</organism>
<evidence type="ECO:0000313" key="2">
    <source>
        <dbReference type="EMBL" id="MFD1930096.1"/>
    </source>
</evidence>
<feature type="transmembrane region" description="Helical" evidence="1">
    <location>
        <begin position="176"/>
        <end position="197"/>
    </location>
</feature>
<evidence type="ECO:0000313" key="3">
    <source>
        <dbReference type="Proteomes" id="UP001597368"/>
    </source>
</evidence>
<name>A0ABW4SLX5_9ACTN</name>
<keyword evidence="1" id="KW-1133">Transmembrane helix</keyword>
<evidence type="ECO:0000256" key="1">
    <source>
        <dbReference type="SAM" id="Phobius"/>
    </source>
</evidence>
<sequence>MAPSILGRNDGGILSFVMLIANMGGLLAAPLLLLLFLGGRLRWVAAAALTQLILGLVTFLGGAQPLHALYLTVLGRPVEATVADTIRECGEQAHGQDAATSYVCTNFLKLEGPSGDEVGGGAMMGSEFVGARLEAVRTDGDPAESIVVLEDPLGLLRPLPADPRTGWPMVSTAKHVHAVVLVICWIMFLGTLAVAVVTSRGQRPRVESTSEDGAALDP</sequence>
<keyword evidence="1" id="KW-0472">Membrane</keyword>
<dbReference type="RefSeq" id="WP_379568182.1">
    <property type="nucleotide sequence ID" value="NZ_JBHUFV010000003.1"/>
</dbReference>
<feature type="transmembrane region" description="Helical" evidence="1">
    <location>
        <begin position="43"/>
        <end position="63"/>
    </location>
</feature>
<accession>A0ABW4SLX5</accession>
<keyword evidence="3" id="KW-1185">Reference proteome</keyword>
<feature type="transmembrane region" description="Helical" evidence="1">
    <location>
        <begin position="12"/>
        <end position="36"/>
    </location>
</feature>
<proteinExistence type="predicted"/>